<dbReference type="GO" id="GO:0023051">
    <property type="term" value="P:regulation of signaling"/>
    <property type="evidence" value="ECO:0007669"/>
    <property type="project" value="InterPro"/>
</dbReference>
<dbReference type="GO" id="GO:0030155">
    <property type="term" value="P:regulation of cell adhesion"/>
    <property type="evidence" value="ECO:0007669"/>
    <property type="project" value="InterPro"/>
</dbReference>
<dbReference type="CDD" id="cd00136">
    <property type="entry name" value="PDZ_canonical"/>
    <property type="match status" value="1"/>
</dbReference>
<dbReference type="InterPro" id="IPR036034">
    <property type="entry name" value="PDZ_sf"/>
</dbReference>
<accession>E4YBV2</accession>
<feature type="region of interest" description="Disordered" evidence="2">
    <location>
        <begin position="117"/>
        <end position="153"/>
    </location>
</feature>
<feature type="region of interest" description="Disordered" evidence="2">
    <location>
        <begin position="416"/>
        <end position="435"/>
    </location>
</feature>
<feature type="compositionally biased region" description="Polar residues" evidence="2">
    <location>
        <begin position="341"/>
        <end position="352"/>
    </location>
</feature>
<reference evidence="4" key="1">
    <citation type="journal article" date="2010" name="Science">
        <title>Plasticity of animal genome architecture unmasked by rapid evolution of a pelagic tunicate.</title>
        <authorList>
            <person name="Denoeud F."/>
            <person name="Henriet S."/>
            <person name="Mungpakdee S."/>
            <person name="Aury J.M."/>
            <person name="Da Silva C."/>
            <person name="Brinkmann H."/>
            <person name="Mikhaleva J."/>
            <person name="Olsen L.C."/>
            <person name="Jubin C."/>
            <person name="Canestro C."/>
            <person name="Bouquet J.M."/>
            <person name="Danks G."/>
            <person name="Poulain J."/>
            <person name="Campsteijn C."/>
            <person name="Adamski M."/>
            <person name="Cross I."/>
            <person name="Yadetie F."/>
            <person name="Muffato M."/>
            <person name="Louis A."/>
            <person name="Butcher S."/>
            <person name="Tsagkogeorga G."/>
            <person name="Konrad A."/>
            <person name="Singh S."/>
            <person name="Jensen M.F."/>
            <person name="Cong E.H."/>
            <person name="Eikeseth-Otteraa H."/>
            <person name="Noel B."/>
            <person name="Anthouard V."/>
            <person name="Porcel B.M."/>
            <person name="Kachouri-Lafond R."/>
            <person name="Nishino A."/>
            <person name="Ugolini M."/>
            <person name="Chourrout P."/>
            <person name="Nishida H."/>
            <person name="Aasland R."/>
            <person name="Huzurbazar S."/>
            <person name="Westhof E."/>
            <person name="Delsuc F."/>
            <person name="Lehrach H."/>
            <person name="Reinhardt R."/>
            <person name="Weissenbach J."/>
            <person name="Roy S.W."/>
            <person name="Artiguenave F."/>
            <person name="Postlethwait J.H."/>
            <person name="Manak J.R."/>
            <person name="Thompson E.M."/>
            <person name="Jaillon O."/>
            <person name="Du Pasquier L."/>
            <person name="Boudinot P."/>
            <person name="Liberles D.A."/>
            <person name="Volff J.N."/>
            <person name="Philippe H."/>
            <person name="Lenhard B."/>
            <person name="Roest Crollius H."/>
            <person name="Wincker P."/>
            <person name="Chourrout D."/>
        </authorList>
    </citation>
    <scope>NUCLEOTIDE SEQUENCE [LARGE SCALE GENOMIC DNA]</scope>
</reference>
<dbReference type="InterPro" id="IPR029978">
    <property type="entry name" value="LMO-7"/>
</dbReference>
<dbReference type="Gene3D" id="2.30.42.10">
    <property type="match status" value="1"/>
</dbReference>
<dbReference type="EMBL" id="FN654389">
    <property type="protein sequence ID" value="CBY33039.1"/>
    <property type="molecule type" value="Genomic_DNA"/>
</dbReference>
<feature type="compositionally biased region" description="Basic and acidic residues" evidence="2">
    <location>
        <begin position="301"/>
        <end position="310"/>
    </location>
</feature>
<evidence type="ECO:0000256" key="2">
    <source>
        <dbReference type="SAM" id="MobiDB-lite"/>
    </source>
</evidence>
<feature type="region of interest" description="Disordered" evidence="2">
    <location>
        <begin position="283"/>
        <end position="358"/>
    </location>
</feature>
<organism evidence="4">
    <name type="scientific">Oikopleura dioica</name>
    <name type="common">Tunicate</name>
    <dbReference type="NCBI Taxonomy" id="34765"/>
    <lineage>
        <taxon>Eukaryota</taxon>
        <taxon>Metazoa</taxon>
        <taxon>Chordata</taxon>
        <taxon>Tunicata</taxon>
        <taxon>Appendicularia</taxon>
        <taxon>Copelata</taxon>
        <taxon>Oikopleuridae</taxon>
        <taxon>Oikopleura</taxon>
    </lineage>
</organism>
<feature type="region of interest" description="Disordered" evidence="2">
    <location>
        <begin position="622"/>
        <end position="648"/>
    </location>
</feature>
<proteinExistence type="predicted"/>
<feature type="coiled-coil region" evidence="1">
    <location>
        <begin position="651"/>
        <end position="678"/>
    </location>
</feature>
<dbReference type="PANTHER" id="PTHR46767:SF2">
    <property type="entry name" value="LIM DOMAIN 7B"/>
    <property type="match status" value="1"/>
</dbReference>
<feature type="region of interest" description="Disordered" evidence="2">
    <location>
        <begin position="568"/>
        <end position="602"/>
    </location>
</feature>
<dbReference type="InterPro" id="IPR001478">
    <property type="entry name" value="PDZ"/>
</dbReference>
<feature type="domain" description="PDZ" evidence="3">
    <location>
        <begin position="444"/>
        <end position="528"/>
    </location>
</feature>
<feature type="region of interest" description="Disordered" evidence="2">
    <location>
        <begin position="184"/>
        <end position="248"/>
    </location>
</feature>
<sequence>MMKRFFEISLKPRAGNLAKIPALPKLGLWSHSILNLTSNSDLHQKPDSFLSVRDDLAARRHLDVGSSSVKHFLPECNNKAFHERYRITEQLSHDELSKKRQEEQHDDYKIQDSLDSWKEKRRRKTESTRQRVAHIPAYSEEKSAPASPRKASLNRERLAELARLYSTEEGESGAVCLDTDSFTYSQEHSEPPEEPEDEPLKPVIKTSPAKTDPEHATMRNSGSYYHSAERVSSRTDVPPPTAAVKPQYRPVESLAAQLQRQNLAAEGVTGYKKFKNEFQNIDLNDTRSPIPEPSQFKQVRRKEFASKKALFESAPPAPSSQNVRESLPGPGHIHATREALFNSNTSSQARPTSSERFRRDMRLAAVEGASFPDPPAPSNPPKAIHIASKPATSYSYQKPTISNTIASPLRSQSEVVTPKFAPPSPSQPARTQSAPEEEIYSENTICMNMKPGSSRGFGFQVRGGGGATSPIVVDSVKPGGAAHMCELSVGDEVLQMNGMTVARLSQAQIIELMVEAVRTGLLRLRVRRINQPARKKKESAPSMSLSSGAKMVATEGGFYQIMADIPRKNSLRPQPAPSPAGTLDSGHESARSSPTHSPRGRIAAEEERWAQDLNEFESLERNHNAQIGFPEGRSWKNPSTARSRDDDDDLASVLAIEQEELEREIEDRERDREFQRQDEYTEESIRKIREEIFESGRNQGRKQHWMLEEADKRLRHQYYQNDMQRFRQVMADPEMPKSQI</sequence>
<dbReference type="PANTHER" id="PTHR46767">
    <property type="entry name" value="LIM DOMAIN ONLY PROTEIN 7"/>
    <property type="match status" value="1"/>
</dbReference>
<dbReference type="Pfam" id="PF00595">
    <property type="entry name" value="PDZ"/>
    <property type="match status" value="1"/>
</dbReference>
<evidence type="ECO:0000313" key="4">
    <source>
        <dbReference type="EMBL" id="CBY33039.1"/>
    </source>
</evidence>
<evidence type="ECO:0000256" key="1">
    <source>
        <dbReference type="SAM" id="Coils"/>
    </source>
</evidence>
<dbReference type="Proteomes" id="UP000011014">
    <property type="component" value="Unassembled WGS sequence"/>
</dbReference>
<name>E4YBV2_OIKDI</name>
<dbReference type="AlphaFoldDB" id="E4YBV2"/>
<evidence type="ECO:0000259" key="3">
    <source>
        <dbReference type="PROSITE" id="PS50106"/>
    </source>
</evidence>
<protein>
    <recommendedName>
        <fullName evidence="3">PDZ domain-containing protein</fullName>
    </recommendedName>
</protein>
<gene>
    <name evidence="4" type="ORF">GSOID_T00020907001</name>
</gene>
<dbReference type="SMART" id="SM00228">
    <property type="entry name" value="PDZ"/>
    <property type="match status" value="1"/>
</dbReference>
<keyword evidence="1" id="KW-0175">Coiled coil</keyword>
<dbReference type="PROSITE" id="PS50106">
    <property type="entry name" value="PDZ"/>
    <property type="match status" value="1"/>
</dbReference>
<dbReference type="SUPFAM" id="SSF50156">
    <property type="entry name" value="PDZ domain-like"/>
    <property type="match status" value="1"/>
</dbReference>